<dbReference type="SUPFAM" id="SSF53850">
    <property type="entry name" value="Periplasmic binding protein-like II"/>
    <property type="match status" value="1"/>
</dbReference>
<evidence type="ECO:0000256" key="1">
    <source>
        <dbReference type="ARBA" id="ARBA00009437"/>
    </source>
</evidence>
<dbReference type="PANTHER" id="PTHR30126:SF91">
    <property type="entry name" value="LYSR FAMILY TRANSCRIPTIONAL REGULATOR"/>
    <property type="match status" value="1"/>
</dbReference>
<dbReference type="AlphaFoldDB" id="A0A9Y2P607"/>
<evidence type="ECO:0000259" key="5">
    <source>
        <dbReference type="PROSITE" id="PS50931"/>
    </source>
</evidence>
<dbReference type="GO" id="GO:0000976">
    <property type="term" value="F:transcription cis-regulatory region binding"/>
    <property type="evidence" value="ECO:0007669"/>
    <property type="project" value="TreeGrafter"/>
</dbReference>
<sequence>MTNLDHLNVVSTICDVGSFQLASEKLNKARSAVSYSVKQVEEFYQIQIFDRSKYRPELTADGKILLVQIRYLLKQAQNFEDFVHELKGENEVELRLGVSSHFPLEKLTGLLKSLKADFPTTTIHLEMEIASGERILQEEKVDIAIFGAPSQSVFIDYQQIDSMNVPLVISSDLIENDPAKISETDLARHPQVIVKSTDEKSPDVGILDDALKWYVTDLHAKKALICAGLGWGRLPHHFAEPEISNGKLVVLSTLGDLSLPIYLTKLANRSLGPVGKRIWEYFL</sequence>
<dbReference type="InterPro" id="IPR036390">
    <property type="entry name" value="WH_DNA-bd_sf"/>
</dbReference>
<protein>
    <submittedName>
        <fullName evidence="6">LysR family transcriptional regulator</fullName>
    </submittedName>
</protein>
<dbReference type="RefSeq" id="WP_270921091.1">
    <property type="nucleotide sequence ID" value="NZ_CP127247.1"/>
</dbReference>
<dbReference type="PANTHER" id="PTHR30126">
    <property type="entry name" value="HTH-TYPE TRANSCRIPTIONAL REGULATOR"/>
    <property type="match status" value="1"/>
</dbReference>
<dbReference type="InterPro" id="IPR000847">
    <property type="entry name" value="LysR_HTH_N"/>
</dbReference>
<dbReference type="PROSITE" id="PS50931">
    <property type="entry name" value="HTH_LYSR"/>
    <property type="match status" value="1"/>
</dbReference>
<evidence type="ECO:0000313" key="6">
    <source>
        <dbReference type="EMBL" id="WIY24513.1"/>
    </source>
</evidence>
<gene>
    <name evidence="6" type="ORF">QPJ95_18485</name>
</gene>
<evidence type="ECO:0000256" key="4">
    <source>
        <dbReference type="ARBA" id="ARBA00023163"/>
    </source>
</evidence>
<dbReference type="SUPFAM" id="SSF46785">
    <property type="entry name" value="Winged helix' DNA-binding domain"/>
    <property type="match status" value="1"/>
</dbReference>
<dbReference type="Gene3D" id="3.40.190.290">
    <property type="match status" value="1"/>
</dbReference>
<dbReference type="Pfam" id="PF03466">
    <property type="entry name" value="LysR_substrate"/>
    <property type="match status" value="1"/>
</dbReference>
<dbReference type="Gene3D" id="1.10.10.10">
    <property type="entry name" value="Winged helix-like DNA-binding domain superfamily/Winged helix DNA-binding domain"/>
    <property type="match status" value="1"/>
</dbReference>
<keyword evidence="2" id="KW-0805">Transcription regulation</keyword>
<dbReference type="InterPro" id="IPR036388">
    <property type="entry name" value="WH-like_DNA-bd_sf"/>
</dbReference>
<evidence type="ECO:0000313" key="7">
    <source>
        <dbReference type="Proteomes" id="UP001238334"/>
    </source>
</evidence>
<dbReference type="GO" id="GO:0003700">
    <property type="term" value="F:DNA-binding transcription factor activity"/>
    <property type="evidence" value="ECO:0007669"/>
    <property type="project" value="InterPro"/>
</dbReference>
<dbReference type="KEGG" id="ppso:QPJ95_18485"/>
<evidence type="ECO:0000256" key="2">
    <source>
        <dbReference type="ARBA" id="ARBA00023015"/>
    </source>
</evidence>
<proteinExistence type="inferred from homology"/>
<organism evidence="6 7">
    <name type="scientific">Parasedimentitalea psychrophila</name>
    <dbReference type="NCBI Taxonomy" id="2997337"/>
    <lineage>
        <taxon>Bacteria</taxon>
        <taxon>Pseudomonadati</taxon>
        <taxon>Pseudomonadota</taxon>
        <taxon>Alphaproteobacteria</taxon>
        <taxon>Rhodobacterales</taxon>
        <taxon>Paracoccaceae</taxon>
        <taxon>Parasedimentitalea</taxon>
    </lineage>
</organism>
<comment type="similarity">
    <text evidence="1">Belongs to the LysR transcriptional regulatory family.</text>
</comment>
<reference evidence="6 7" key="1">
    <citation type="submission" date="2023-06" db="EMBL/GenBank/DDBJ databases">
        <title>Parasedimentitalea psychrophila sp. nov., a psychrophilic bacterium isolated from deep-sea sediment.</title>
        <authorList>
            <person name="Li A."/>
        </authorList>
    </citation>
    <scope>NUCLEOTIDE SEQUENCE [LARGE SCALE GENOMIC DNA]</scope>
    <source>
        <strain evidence="6 7">QS115</strain>
    </source>
</reference>
<dbReference type="InterPro" id="IPR005119">
    <property type="entry name" value="LysR_subst-bd"/>
</dbReference>
<name>A0A9Y2P607_9RHOB</name>
<keyword evidence="7" id="KW-1185">Reference proteome</keyword>
<evidence type="ECO:0000256" key="3">
    <source>
        <dbReference type="ARBA" id="ARBA00023125"/>
    </source>
</evidence>
<keyword evidence="3" id="KW-0238">DNA-binding</keyword>
<feature type="domain" description="HTH lysR-type" evidence="5">
    <location>
        <begin position="1"/>
        <end position="59"/>
    </location>
</feature>
<dbReference type="Proteomes" id="UP001238334">
    <property type="component" value="Chromosome"/>
</dbReference>
<dbReference type="CDD" id="cd05466">
    <property type="entry name" value="PBP2_LTTR_substrate"/>
    <property type="match status" value="1"/>
</dbReference>
<accession>A0A9Y2P607</accession>
<dbReference type="Pfam" id="PF00126">
    <property type="entry name" value="HTH_1"/>
    <property type="match status" value="1"/>
</dbReference>
<keyword evidence="4" id="KW-0804">Transcription</keyword>
<dbReference type="EMBL" id="CP127247">
    <property type="protein sequence ID" value="WIY24513.1"/>
    <property type="molecule type" value="Genomic_DNA"/>
</dbReference>